<dbReference type="STRING" id="314256.OG2516_04019"/>
<dbReference type="InterPro" id="IPR012347">
    <property type="entry name" value="Ferritin-like"/>
</dbReference>
<dbReference type="RefSeq" id="WP_007254332.1">
    <property type="nucleotide sequence ID" value="NZ_CH724107.1"/>
</dbReference>
<name>Q2CEG5_OCEGH</name>
<dbReference type="NCBIfam" id="TIGR02284">
    <property type="entry name" value="PA2169 family four-helix-bundle protein"/>
    <property type="match status" value="1"/>
</dbReference>
<dbReference type="HOGENOM" id="CLU_114531_2_0_5"/>
<dbReference type="InterPro" id="IPR011971">
    <property type="entry name" value="CHP02284"/>
</dbReference>
<reference evidence="2 3" key="1">
    <citation type="journal article" date="2010" name="J. Bacteriol.">
        <title>Genome sequences of Oceanicola granulosus HTCC2516(T) and Oceanicola batsensis HTCC2597(TDelta).</title>
        <authorList>
            <person name="Thrash J.C."/>
            <person name="Cho J.C."/>
            <person name="Vergin K.L."/>
            <person name="Giovannoni S.J."/>
        </authorList>
    </citation>
    <scope>NUCLEOTIDE SEQUENCE [LARGE SCALE GENOMIC DNA]</scope>
    <source>
        <strain evidence="3">ATCC BAA-861 / DSM 15982 / KCTC 12143 / HTCC2516</strain>
    </source>
</reference>
<feature type="domain" description="DUF2383" evidence="1">
    <location>
        <begin position="8"/>
        <end position="111"/>
    </location>
</feature>
<dbReference type="Gene3D" id="1.20.1260.10">
    <property type="match status" value="1"/>
</dbReference>
<evidence type="ECO:0000313" key="2">
    <source>
        <dbReference type="EMBL" id="EAR51032.1"/>
    </source>
</evidence>
<dbReference type="InterPro" id="IPR019052">
    <property type="entry name" value="DUF2383"/>
</dbReference>
<evidence type="ECO:0000259" key="1">
    <source>
        <dbReference type="Pfam" id="PF09537"/>
    </source>
</evidence>
<comment type="caution">
    <text evidence="2">The sequence shown here is derived from an EMBL/GenBank/DDBJ whole genome shotgun (WGS) entry which is preliminary data.</text>
</comment>
<dbReference type="EMBL" id="AAOT01000018">
    <property type="protein sequence ID" value="EAR51032.1"/>
    <property type="molecule type" value="Genomic_DNA"/>
</dbReference>
<dbReference type="AlphaFoldDB" id="Q2CEG5"/>
<sequence length="145" mass="16142">MTSDLKIVETLTDTTIDSVEGYETAASLAKTPELASILKEQADKRRQLVNELNAEVSRLGGTARKSGSTMGAAHRVWTAISDAFSRGDEKATERVEEGEDYLEKKFREALEHSDLSPETRSVLTRVHEKIAEGERLSDRLAEQYD</sequence>
<gene>
    <name evidence="2" type="ORF">OG2516_04019</name>
</gene>
<accession>Q2CEG5</accession>
<organism evidence="2 3">
    <name type="scientific">Oceanicola granulosus (strain ATCC BAA-861 / DSM 15982 / KCTC 12143 / HTCC2516)</name>
    <dbReference type="NCBI Taxonomy" id="314256"/>
    <lineage>
        <taxon>Bacteria</taxon>
        <taxon>Pseudomonadati</taxon>
        <taxon>Pseudomonadota</taxon>
        <taxon>Alphaproteobacteria</taxon>
        <taxon>Rhodobacterales</taxon>
        <taxon>Roseobacteraceae</taxon>
        <taxon>Oceanicola</taxon>
    </lineage>
</organism>
<protein>
    <recommendedName>
        <fullName evidence="1">DUF2383 domain-containing protein</fullName>
    </recommendedName>
</protein>
<proteinExistence type="predicted"/>
<dbReference type="OrthoDB" id="7723758at2"/>
<evidence type="ECO:0000313" key="3">
    <source>
        <dbReference type="Proteomes" id="UP000003635"/>
    </source>
</evidence>
<dbReference type="Pfam" id="PF09537">
    <property type="entry name" value="DUF2383"/>
    <property type="match status" value="1"/>
</dbReference>
<keyword evidence="3" id="KW-1185">Reference proteome</keyword>
<dbReference type="Proteomes" id="UP000003635">
    <property type="component" value="Unassembled WGS sequence"/>
</dbReference>
<dbReference type="eggNOG" id="COG1633">
    <property type="taxonomic scope" value="Bacteria"/>
</dbReference>